<dbReference type="Proteomes" id="UP000295604">
    <property type="component" value="Unassembled WGS sequence"/>
</dbReference>
<name>A0A4R8TUG7_9PEZI</name>
<sequence length="305" mass="33715">MRFSILATTFVALHLLEGAASGVIPGSSRVDDSTIDARSPSAPSHPKTHEPRGWLKNPFKGKKGPSSSSQPAAAASDSDSDSDSEPPAAATSSQADGGRVPDIQDRGYTFRAVRSGNDMITVEVGRANPSSWQEAPPTMTVVDKFEVHPSENEIKVINAENDRDPTPASLKARFRTILMATWKEYSGKYVSELKYITYSYVINDPAMESIKQAYLWMDRSMDDAGTNQLVVDREDEGTDERKAFNWLVNQNPLGRVVAGIPSTFTAMDDKQVDRVVVWAEAATWGPAHLASQFRSWHMRFRYRDT</sequence>
<dbReference type="EMBL" id="QAPF01000013">
    <property type="protein sequence ID" value="TEA21801.1"/>
    <property type="molecule type" value="Genomic_DNA"/>
</dbReference>
<feature type="compositionally biased region" description="Low complexity" evidence="1">
    <location>
        <begin position="65"/>
        <end position="77"/>
    </location>
</feature>
<accession>A0A4R8TUG7</accession>
<comment type="caution">
    <text evidence="3">The sequence shown here is derived from an EMBL/GenBank/DDBJ whole genome shotgun (WGS) entry which is preliminary data.</text>
</comment>
<feature type="signal peptide" evidence="2">
    <location>
        <begin position="1"/>
        <end position="21"/>
    </location>
</feature>
<evidence type="ECO:0000313" key="4">
    <source>
        <dbReference type="Proteomes" id="UP000295604"/>
    </source>
</evidence>
<keyword evidence="2" id="KW-0732">Signal</keyword>
<evidence type="ECO:0000256" key="2">
    <source>
        <dbReference type="SAM" id="SignalP"/>
    </source>
</evidence>
<gene>
    <name evidence="3" type="ORF">C8034_v005431</name>
</gene>
<keyword evidence="4" id="KW-1185">Reference proteome</keyword>
<evidence type="ECO:0000313" key="3">
    <source>
        <dbReference type="EMBL" id="TEA21801.1"/>
    </source>
</evidence>
<reference evidence="3 4" key="1">
    <citation type="submission" date="2018-11" db="EMBL/GenBank/DDBJ databases">
        <title>Genome sequence and assembly of Colletotrichum sidae.</title>
        <authorList>
            <person name="Gan P."/>
            <person name="Shirasu K."/>
        </authorList>
    </citation>
    <scope>NUCLEOTIDE SEQUENCE [LARGE SCALE GENOMIC DNA]</scope>
    <source>
        <strain evidence="3 4">CBS 518.97</strain>
    </source>
</reference>
<organism evidence="3 4">
    <name type="scientific">Colletotrichum sidae</name>
    <dbReference type="NCBI Taxonomy" id="1347389"/>
    <lineage>
        <taxon>Eukaryota</taxon>
        <taxon>Fungi</taxon>
        <taxon>Dikarya</taxon>
        <taxon>Ascomycota</taxon>
        <taxon>Pezizomycotina</taxon>
        <taxon>Sordariomycetes</taxon>
        <taxon>Hypocreomycetidae</taxon>
        <taxon>Glomerellales</taxon>
        <taxon>Glomerellaceae</taxon>
        <taxon>Colletotrichum</taxon>
        <taxon>Colletotrichum orbiculare species complex</taxon>
    </lineage>
</organism>
<evidence type="ECO:0000256" key="1">
    <source>
        <dbReference type="SAM" id="MobiDB-lite"/>
    </source>
</evidence>
<dbReference type="AlphaFoldDB" id="A0A4R8TUG7"/>
<feature type="chain" id="PRO_5020931785" evidence="2">
    <location>
        <begin position="22"/>
        <end position="305"/>
    </location>
</feature>
<proteinExistence type="predicted"/>
<protein>
    <submittedName>
        <fullName evidence="3">Uncharacterized protein</fullName>
    </submittedName>
</protein>
<feature type="region of interest" description="Disordered" evidence="1">
    <location>
        <begin position="22"/>
        <end position="103"/>
    </location>
</feature>